<dbReference type="EMBL" id="JAGRRH010000006">
    <property type="protein sequence ID" value="KAG7368379.1"/>
    <property type="molecule type" value="Genomic_DNA"/>
</dbReference>
<sequence length="1238" mass="137424">MQNPPRPTSMLIPTGRVVRIHFTCRAELPIGSSLRVTGSSLWAPTSLTSPSDPMNAHQISQSTASEANFPSLPNETEDSIEFLSIGHGTNMYSSSVEMVTTPEEYPVWRTRQPVVIILNATSSAVQKHYYRYLVVTPGAVAPNAEADPINDVETMEISTSDGQDGAAPVMMWEQPDFPGMDRPSLVTRNSSLVTGSNASIPGVASTSTLGETDASHQFLHLAQLPYRTLDINVETAQVASPPPEDRLDTWNNPQDATFRPYLIRESMQREKDRAAGNKPAQRRNRMSYLEERSLSAMSDEVSLSDPILYNLDGTEEVKVDLQNVVLAPPPPPPKALAPKILFICFHLPVVVVKVNGEWQATWSESLLASKEGSKIVANYRAHWIGTVTPHPPIMKEEDRQAVRDILATMDCTPIFLNPSTRQAHYYGFCKQVLWPAFHNIDLLDLSTSGSGGNHSHHGSSANKEATSEWDQSRLDHWWHAYQQVNEEFSSVVQGLVGVQDGNEAYLWIHDYHLSLLPMYLSRDGTTTKFCRKVFFLHIPFPTSQIFRELECGEDILQGMLHADVVGFHAFDHARHFLNASKRIMGLNYESLVGGLIGVNYMGRTVLVSMSNVSIEPKMLEAALKLSSVAEGCQKLKETHGDRKIICGVEIGQRLSGTSLKLLAFERLLQDYPSWQEKVVMVLRVLVPGSRKRDEQITTRELRLIVQRIQEKYGTAVVDYKEVAGSTLPMDQRLALFKASDVLMLTPIREGLNHWPMEFIYSKHDSAPGVVIASEFSAVCSILNGALRVNPFDIQMTVTIMDKALSMDLEERNGRRYRDNDFVSNSPSDRWVRNVLRDLNDAYTASSTANKGSHGNSPKPGSRTPNTPGGARPGHRRTSSRIRREEVQGTAAFLLKESHNSFTHLNPNILKQAYDATSRRVIILDFNGTIVMKEPPGKYLKREILGTSGNKPPPQVLEALSLLCRDPKNTVYVVSGDSSENVLSALGHIHNLGLAVSNGARFSPPMLEKDGNRTWQTFDLGVDWDAVKRVALPVLSKYTARSNGSFVKLTTFSIGWSYYSCDPEWGSLQASHLVLELEAELKAFDVRFVTLKGIVEIVPRKLNKGLIVKKVMRDISKSPNEPPIDFCLCLGDDISDEKMFTSVFSFIAEMGDPTASHLDPPVINENGTLQAPKPMVQKPVPDPMYSFTCAVGKKPSHASMYVTDAQEVANALVLLVKGEFPPGGVHAAWSRDNLKNMFT</sequence>
<accession>A0A9K3LUR1</accession>
<dbReference type="NCBIfam" id="TIGR00685">
    <property type="entry name" value="T6PP"/>
    <property type="match status" value="1"/>
</dbReference>
<protein>
    <submittedName>
        <fullName evidence="2">Trehalose-phosphatase</fullName>
    </submittedName>
</protein>
<comment type="caution">
    <text evidence="2">The sequence shown here is derived from an EMBL/GenBank/DDBJ whole genome shotgun (WGS) entry which is preliminary data.</text>
</comment>
<feature type="region of interest" description="Disordered" evidence="1">
    <location>
        <begin position="843"/>
        <end position="884"/>
    </location>
</feature>
<evidence type="ECO:0000256" key="1">
    <source>
        <dbReference type="SAM" id="MobiDB-lite"/>
    </source>
</evidence>
<organism evidence="2 3">
    <name type="scientific">Nitzschia inconspicua</name>
    <dbReference type="NCBI Taxonomy" id="303405"/>
    <lineage>
        <taxon>Eukaryota</taxon>
        <taxon>Sar</taxon>
        <taxon>Stramenopiles</taxon>
        <taxon>Ochrophyta</taxon>
        <taxon>Bacillariophyta</taxon>
        <taxon>Bacillariophyceae</taxon>
        <taxon>Bacillariophycidae</taxon>
        <taxon>Bacillariales</taxon>
        <taxon>Bacillariaceae</taxon>
        <taxon>Nitzschia</taxon>
    </lineage>
</organism>
<dbReference type="InterPro" id="IPR001830">
    <property type="entry name" value="Glyco_trans_20"/>
</dbReference>
<feature type="compositionally biased region" description="Polar residues" evidence="1">
    <location>
        <begin position="843"/>
        <end position="855"/>
    </location>
</feature>
<dbReference type="AlphaFoldDB" id="A0A9K3LUR1"/>
<dbReference type="GO" id="GO:0004805">
    <property type="term" value="F:trehalose-phosphatase activity"/>
    <property type="evidence" value="ECO:0007669"/>
    <property type="project" value="TreeGrafter"/>
</dbReference>
<dbReference type="Proteomes" id="UP000693970">
    <property type="component" value="Unassembled WGS sequence"/>
</dbReference>
<evidence type="ECO:0000313" key="2">
    <source>
        <dbReference type="EMBL" id="KAG7368379.1"/>
    </source>
</evidence>
<dbReference type="CDD" id="cd03788">
    <property type="entry name" value="GT20_TPS"/>
    <property type="match status" value="1"/>
</dbReference>
<dbReference type="GO" id="GO:0005829">
    <property type="term" value="C:cytosol"/>
    <property type="evidence" value="ECO:0007669"/>
    <property type="project" value="TreeGrafter"/>
</dbReference>
<keyword evidence="3" id="KW-1185">Reference proteome</keyword>
<dbReference type="InterPro" id="IPR003337">
    <property type="entry name" value="Trehalose_PPase"/>
</dbReference>
<proteinExistence type="predicted"/>
<reference evidence="2" key="1">
    <citation type="journal article" date="2021" name="Sci. Rep.">
        <title>Diploid genomic architecture of Nitzschia inconspicua, an elite biomass production diatom.</title>
        <authorList>
            <person name="Oliver A."/>
            <person name="Podell S."/>
            <person name="Pinowska A."/>
            <person name="Traller J.C."/>
            <person name="Smith S.R."/>
            <person name="McClure R."/>
            <person name="Beliaev A."/>
            <person name="Bohutskyi P."/>
            <person name="Hill E.A."/>
            <person name="Rabines A."/>
            <person name="Zheng H."/>
            <person name="Allen L.Z."/>
            <person name="Kuo A."/>
            <person name="Grigoriev I.V."/>
            <person name="Allen A.E."/>
            <person name="Hazlebeck D."/>
            <person name="Allen E.E."/>
        </authorList>
    </citation>
    <scope>NUCLEOTIDE SEQUENCE</scope>
    <source>
        <strain evidence="2">Hildebrandi</strain>
    </source>
</reference>
<dbReference type="GO" id="GO:0005992">
    <property type="term" value="P:trehalose biosynthetic process"/>
    <property type="evidence" value="ECO:0007669"/>
    <property type="project" value="InterPro"/>
</dbReference>
<dbReference type="PANTHER" id="PTHR10788">
    <property type="entry name" value="TREHALOSE-6-PHOSPHATE SYNTHASE"/>
    <property type="match status" value="1"/>
</dbReference>
<feature type="region of interest" description="Disordered" evidence="1">
    <location>
        <begin position="47"/>
        <end position="73"/>
    </location>
</feature>
<gene>
    <name evidence="2" type="ORF">IV203_031122</name>
</gene>
<dbReference type="OrthoDB" id="755951at2759"/>
<dbReference type="Pfam" id="PF02358">
    <property type="entry name" value="Trehalose_PPase"/>
    <property type="match status" value="1"/>
</dbReference>
<evidence type="ECO:0000313" key="3">
    <source>
        <dbReference type="Proteomes" id="UP000693970"/>
    </source>
</evidence>
<name>A0A9K3LUR1_9STRA</name>
<dbReference type="PANTHER" id="PTHR10788:SF109">
    <property type="entry name" value="CBM20 DOMAIN-CONTAINING PROTEIN"/>
    <property type="match status" value="1"/>
</dbReference>
<dbReference type="Pfam" id="PF00982">
    <property type="entry name" value="Glyco_transf_20"/>
    <property type="match status" value="1"/>
</dbReference>
<reference evidence="2" key="2">
    <citation type="submission" date="2021-04" db="EMBL/GenBank/DDBJ databases">
        <authorList>
            <person name="Podell S."/>
        </authorList>
    </citation>
    <scope>NUCLEOTIDE SEQUENCE</scope>
    <source>
        <strain evidence="2">Hildebrandi</strain>
    </source>
</reference>